<evidence type="ECO:0000256" key="3">
    <source>
        <dbReference type="ARBA" id="ARBA00022833"/>
    </source>
</evidence>
<dbReference type="PANTHER" id="PTHR45877">
    <property type="entry name" value="E3 UBIQUITIN-PROTEIN LIGASE SIAH2"/>
    <property type="match status" value="1"/>
</dbReference>
<dbReference type="InterPro" id="IPR004162">
    <property type="entry name" value="SINA-like_animal"/>
</dbReference>
<dbReference type="PANTHER" id="PTHR45877:SF2">
    <property type="entry name" value="E3 UBIQUITIN-PROTEIN LIGASE SINA-RELATED"/>
    <property type="match status" value="1"/>
</dbReference>
<dbReference type="InterPro" id="IPR013010">
    <property type="entry name" value="Znf_SIAH"/>
</dbReference>
<dbReference type="PROSITE" id="PS51081">
    <property type="entry name" value="ZF_SIAH"/>
    <property type="match status" value="1"/>
</dbReference>
<evidence type="ECO:0000256" key="2">
    <source>
        <dbReference type="ARBA" id="ARBA00022771"/>
    </source>
</evidence>
<evidence type="ECO:0000313" key="6">
    <source>
        <dbReference type="EMBL" id="KAJ8961660.1"/>
    </source>
</evidence>
<name>A0AAV8ZE80_9CUCU</name>
<reference evidence="6" key="1">
    <citation type="journal article" date="2023" name="Insect Mol. Biol.">
        <title>Genome sequencing provides insights into the evolution of gene families encoding plant cell wall-degrading enzymes in longhorned beetles.</title>
        <authorList>
            <person name="Shin N.R."/>
            <person name="Okamura Y."/>
            <person name="Kirsch R."/>
            <person name="Pauchet Y."/>
        </authorList>
    </citation>
    <scope>NUCLEOTIDE SEQUENCE</scope>
    <source>
        <strain evidence="6">AMC_N1</strain>
    </source>
</reference>
<gene>
    <name evidence="6" type="ORF">NQ318_021258</name>
</gene>
<dbReference type="EMBL" id="JAPWTK010000004">
    <property type="protein sequence ID" value="KAJ8961660.1"/>
    <property type="molecule type" value="Genomic_DNA"/>
</dbReference>
<keyword evidence="7" id="KW-1185">Reference proteome</keyword>
<dbReference type="Gene3D" id="3.30.40.10">
    <property type="entry name" value="Zinc/RING finger domain, C3HC4 (zinc finger)"/>
    <property type="match status" value="2"/>
</dbReference>
<dbReference type="Pfam" id="PF21361">
    <property type="entry name" value="Sina_ZnF"/>
    <property type="match status" value="1"/>
</dbReference>
<dbReference type="GO" id="GO:0061630">
    <property type="term" value="F:ubiquitin protein ligase activity"/>
    <property type="evidence" value="ECO:0007669"/>
    <property type="project" value="TreeGrafter"/>
</dbReference>
<evidence type="ECO:0000313" key="7">
    <source>
        <dbReference type="Proteomes" id="UP001162162"/>
    </source>
</evidence>
<keyword evidence="3" id="KW-0862">Zinc</keyword>
<dbReference type="InterPro" id="IPR013083">
    <property type="entry name" value="Znf_RING/FYVE/PHD"/>
</dbReference>
<dbReference type="AlphaFoldDB" id="A0AAV8ZE80"/>
<keyword evidence="2 4" id="KW-0863">Zinc-finger</keyword>
<keyword evidence="1" id="KW-0479">Metal-binding</keyword>
<evidence type="ECO:0000256" key="1">
    <source>
        <dbReference type="ARBA" id="ARBA00022723"/>
    </source>
</evidence>
<dbReference type="GO" id="GO:0031624">
    <property type="term" value="F:ubiquitin conjugating enzyme binding"/>
    <property type="evidence" value="ECO:0007669"/>
    <property type="project" value="TreeGrafter"/>
</dbReference>
<dbReference type="SUPFAM" id="SSF49599">
    <property type="entry name" value="TRAF domain-like"/>
    <property type="match status" value="2"/>
</dbReference>
<evidence type="ECO:0000259" key="5">
    <source>
        <dbReference type="PROSITE" id="PS51081"/>
    </source>
</evidence>
<dbReference type="GO" id="GO:0008270">
    <property type="term" value="F:zinc ion binding"/>
    <property type="evidence" value="ECO:0007669"/>
    <property type="project" value="UniProtKB-KW"/>
</dbReference>
<evidence type="ECO:0000256" key="4">
    <source>
        <dbReference type="PROSITE-ProRule" id="PRU00455"/>
    </source>
</evidence>
<dbReference type="GO" id="GO:0005737">
    <property type="term" value="C:cytoplasm"/>
    <property type="evidence" value="ECO:0007669"/>
    <property type="project" value="TreeGrafter"/>
</dbReference>
<protein>
    <recommendedName>
        <fullName evidence="5">SIAH-type domain-containing protein</fullName>
    </recommendedName>
</protein>
<feature type="domain" description="SIAH-type" evidence="5">
    <location>
        <begin position="267"/>
        <end position="325"/>
    </location>
</feature>
<organism evidence="6 7">
    <name type="scientific">Aromia moschata</name>
    <dbReference type="NCBI Taxonomy" id="1265417"/>
    <lineage>
        <taxon>Eukaryota</taxon>
        <taxon>Metazoa</taxon>
        <taxon>Ecdysozoa</taxon>
        <taxon>Arthropoda</taxon>
        <taxon>Hexapoda</taxon>
        <taxon>Insecta</taxon>
        <taxon>Pterygota</taxon>
        <taxon>Neoptera</taxon>
        <taxon>Endopterygota</taxon>
        <taxon>Coleoptera</taxon>
        <taxon>Polyphaga</taxon>
        <taxon>Cucujiformia</taxon>
        <taxon>Chrysomeloidea</taxon>
        <taxon>Cerambycidae</taxon>
        <taxon>Cerambycinae</taxon>
        <taxon>Callichromatini</taxon>
        <taxon>Aromia</taxon>
    </lineage>
</organism>
<proteinExistence type="predicted"/>
<comment type="caution">
    <text evidence="6">The sequence shown here is derived from an EMBL/GenBank/DDBJ whole genome shotgun (WGS) entry which is preliminary data.</text>
</comment>
<sequence length="439" mass="50448">MLQIPQYVLENLKCAVCDGYLSTQPLMIKPEGEQVCGKCFRIISSEEKEKCLREVGLETLAQLFLFPCRYNRQGCNYTFAWGNDTNHEEVCLYRYKTSLPSTPSRLSYGSDYYKNWQPPILETKSEPEDGSQHSSYYNLKQIPKCDSDDASSRLSYELKDRNYGKPSVTKNESASELQNNINLSIEGAVSLQTSSEKGDGVFSTIRIQSTPGENLYDSPIDRQLTKRCSTCKIVVREDAYTCLFGHVSCGSCKSSMCKVCINLLEKESKTMCTNYKKGCKSVFMQSEIAKHQSNCPYNDHRCPLEPCRFKGVLGRLKLHLKQSHLDKVYATSEATKCFQNKDETIVLLCYDSVFKCVYFYYKTFVEFFVTYIGSSEEALDYSYEIWAQPNANSLRRQSRCSSWNDSMLEKGITFDKKELVNNNEKKLNFEIRLRILHLK</sequence>
<dbReference type="Proteomes" id="UP001162162">
    <property type="component" value="Unassembled WGS sequence"/>
</dbReference>
<accession>A0AAV8ZE80</accession>
<dbReference type="GO" id="GO:0043161">
    <property type="term" value="P:proteasome-mediated ubiquitin-dependent protein catabolic process"/>
    <property type="evidence" value="ECO:0007669"/>
    <property type="project" value="TreeGrafter"/>
</dbReference>